<dbReference type="OrthoDB" id="7862372at2"/>
<sequence length="147" mass="16043">MKSAFQDHVQDQYRGVALKSVALSASIFAAALFGFGRVLDDAQAQTLAALSTEIALQMPNAEVQMTSVARTEVETALRAMSDSDLSLTYARIYATFRDYVGHDDLSVARALVDYAVLAQAEMEARGIRRPSGTPTAREMLTTYELVM</sequence>
<protein>
    <submittedName>
        <fullName evidence="2">Uncharacterized protein</fullName>
    </submittedName>
</protein>
<dbReference type="RefSeq" id="WP_109533984.1">
    <property type="nucleotide sequence ID" value="NZ_CAXPUO010000062.1"/>
</dbReference>
<evidence type="ECO:0000256" key="1">
    <source>
        <dbReference type="SAM" id="Phobius"/>
    </source>
</evidence>
<gene>
    <name evidence="2" type="ORF">C4N9_14145</name>
</gene>
<dbReference type="AlphaFoldDB" id="A0A2U2C7W5"/>
<feature type="transmembrane region" description="Helical" evidence="1">
    <location>
        <begin position="21"/>
        <end position="39"/>
    </location>
</feature>
<dbReference type="GeneID" id="94366033"/>
<keyword evidence="3" id="KW-1185">Reference proteome</keyword>
<keyword evidence="1" id="KW-0812">Transmembrane</keyword>
<evidence type="ECO:0000313" key="3">
    <source>
        <dbReference type="Proteomes" id="UP000244940"/>
    </source>
</evidence>
<evidence type="ECO:0000313" key="2">
    <source>
        <dbReference type="EMBL" id="PWE27988.1"/>
    </source>
</evidence>
<comment type="caution">
    <text evidence="2">The sequence shown here is derived from an EMBL/GenBank/DDBJ whole genome shotgun (WGS) entry which is preliminary data.</text>
</comment>
<accession>A0A2U2C7W5</accession>
<dbReference type="EMBL" id="QEYD01000008">
    <property type="protein sequence ID" value="PWE27988.1"/>
    <property type="molecule type" value="Genomic_DNA"/>
</dbReference>
<dbReference type="Proteomes" id="UP000244940">
    <property type="component" value="Unassembled WGS sequence"/>
</dbReference>
<keyword evidence="1" id="KW-1133">Transmembrane helix</keyword>
<name>A0A2U2C7W5_9RHOB</name>
<keyword evidence="1" id="KW-0472">Membrane</keyword>
<organism evidence="2 3">
    <name type="scientific">Pararhodobacter marinus</name>
    <dbReference type="NCBI Taxonomy" id="2184063"/>
    <lineage>
        <taxon>Bacteria</taxon>
        <taxon>Pseudomonadati</taxon>
        <taxon>Pseudomonadota</taxon>
        <taxon>Alphaproteobacteria</taxon>
        <taxon>Rhodobacterales</taxon>
        <taxon>Paracoccaceae</taxon>
        <taxon>Pararhodobacter</taxon>
    </lineage>
</organism>
<reference evidence="2 3" key="1">
    <citation type="submission" date="2018-05" db="EMBL/GenBank/DDBJ databases">
        <title>Pararhodobacter marina sp. nov., isolated from deep-sea water of the Indian Ocean.</title>
        <authorList>
            <person name="Lai Q.Sr."/>
            <person name="Liu X."/>
            <person name="Shao Z."/>
        </authorList>
    </citation>
    <scope>NUCLEOTIDE SEQUENCE [LARGE SCALE GENOMIC DNA]</scope>
    <source>
        <strain evidence="2 3">CIC4N-9</strain>
    </source>
</reference>
<proteinExistence type="predicted"/>